<dbReference type="PANTHER" id="PTHR43046">
    <property type="entry name" value="GDP-MANNOSE MANNOSYL HYDROLASE"/>
    <property type="match status" value="1"/>
</dbReference>
<protein>
    <submittedName>
        <fullName evidence="5">ADP-ribose pyrophosphatase YjhB (NUDIX family)</fullName>
    </submittedName>
</protein>
<comment type="caution">
    <text evidence="5">The sequence shown here is derived from an EMBL/GenBank/DDBJ whole genome shotgun (WGS) entry which is preliminary data.</text>
</comment>
<evidence type="ECO:0000313" key="6">
    <source>
        <dbReference type="Proteomes" id="UP001232973"/>
    </source>
</evidence>
<evidence type="ECO:0000256" key="1">
    <source>
        <dbReference type="ARBA" id="ARBA00001946"/>
    </source>
</evidence>
<dbReference type="InterPro" id="IPR020084">
    <property type="entry name" value="NUDIX_hydrolase_CS"/>
</dbReference>
<dbReference type="EMBL" id="JAUSTP010000013">
    <property type="protein sequence ID" value="MDQ0190003.1"/>
    <property type="molecule type" value="Genomic_DNA"/>
</dbReference>
<dbReference type="RefSeq" id="WP_274454739.1">
    <property type="nucleotide sequence ID" value="NZ_CP067097.1"/>
</dbReference>
<dbReference type="InterPro" id="IPR015797">
    <property type="entry name" value="NUDIX_hydrolase-like_dom_sf"/>
</dbReference>
<name>A0ABT9XI92_9BACL</name>
<evidence type="ECO:0000313" key="5">
    <source>
        <dbReference type="EMBL" id="MDQ0190003.1"/>
    </source>
</evidence>
<dbReference type="InterPro" id="IPR020476">
    <property type="entry name" value="Nudix_hydrolase"/>
</dbReference>
<keyword evidence="6" id="KW-1185">Reference proteome</keyword>
<dbReference type="PROSITE" id="PS00893">
    <property type="entry name" value="NUDIX_BOX"/>
    <property type="match status" value="1"/>
</dbReference>
<dbReference type="PANTHER" id="PTHR43046:SF14">
    <property type="entry name" value="MUTT_NUDIX FAMILY PROTEIN"/>
    <property type="match status" value="1"/>
</dbReference>
<dbReference type="PRINTS" id="PR00502">
    <property type="entry name" value="NUDIXFAMILY"/>
</dbReference>
<dbReference type="Proteomes" id="UP001232973">
    <property type="component" value="Unassembled WGS sequence"/>
</dbReference>
<reference evidence="5 6" key="1">
    <citation type="submission" date="2023-07" db="EMBL/GenBank/DDBJ databases">
        <title>Genomic Encyclopedia of Type Strains, Phase IV (KMG-IV): sequencing the most valuable type-strain genomes for metagenomic binning, comparative biology and taxonomic classification.</title>
        <authorList>
            <person name="Goeker M."/>
        </authorList>
    </citation>
    <scope>NUCLEOTIDE SEQUENCE [LARGE SCALE GENOMIC DNA]</scope>
    <source>
        <strain evidence="5 6">DSM 4006</strain>
    </source>
</reference>
<sequence>MSRYFNQLIPSSIGTVVDEAGRCLMIQRTKEPYIGKWAMPGGKIELGEHPEAAIVREFEEETGLVTCVDRFAGVVSEVVPVQGGLSHFLMYVFRLNIVGGELRESEEGPLRWMAQGEIRDEGIPSDAFITSQLIFCDTPDAPRLLSLTSTNEGYQVDGLYR</sequence>
<feature type="domain" description="Nudix hydrolase" evidence="4">
    <location>
        <begin position="7"/>
        <end position="135"/>
    </location>
</feature>
<accession>A0ABT9XI92</accession>
<dbReference type="InterPro" id="IPR000086">
    <property type="entry name" value="NUDIX_hydrolase_dom"/>
</dbReference>
<comment type="cofactor">
    <cofactor evidence="1">
        <name>Mg(2+)</name>
        <dbReference type="ChEBI" id="CHEBI:18420"/>
    </cofactor>
</comment>
<comment type="similarity">
    <text evidence="3">Belongs to the Nudix hydrolase family.</text>
</comment>
<dbReference type="Pfam" id="PF00293">
    <property type="entry name" value="NUDIX"/>
    <property type="match status" value="1"/>
</dbReference>
<evidence type="ECO:0000256" key="3">
    <source>
        <dbReference type="RuleBase" id="RU003476"/>
    </source>
</evidence>
<dbReference type="SUPFAM" id="SSF55811">
    <property type="entry name" value="Nudix"/>
    <property type="match status" value="1"/>
</dbReference>
<evidence type="ECO:0000256" key="2">
    <source>
        <dbReference type="ARBA" id="ARBA00022801"/>
    </source>
</evidence>
<organism evidence="5 6">
    <name type="scientific">Alicyclobacillus cycloheptanicus</name>
    <dbReference type="NCBI Taxonomy" id="1457"/>
    <lineage>
        <taxon>Bacteria</taxon>
        <taxon>Bacillati</taxon>
        <taxon>Bacillota</taxon>
        <taxon>Bacilli</taxon>
        <taxon>Bacillales</taxon>
        <taxon>Alicyclobacillaceae</taxon>
        <taxon>Alicyclobacillus</taxon>
    </lineage>
</organism>
<keyword evidence="2 3" id="KW-0378">Hydrolase</keyword>
<gene>
    <name evidence="5" type="ORF">J2S03_001866</name>
</gene>
<proteinExistence type="inferred from homology"/>
<dbReference type="PROSITE" id="PS51462">
    <property type="entry name" value="NUDIX"/>
    <property type="match status" value="1"/>
</dbReference>
<dbReference type="Gene3D" id="3.90.79.10">
    <property type="entry name" value="Nucleoside Triphosphate Pyrophosphohydrolase"/>
    <property type="match status" value="1"/>
</dbReference>
<evidence type="ECO:0000259" key="4">
    <source>
        <dbReference type="PROSITE" id="PS51462"/>
    </source>
</evidence>